<sequence length="86" mass="10194">MRQQENKQYFKFLDELNTAKANSKNIHGEAIIINDEEVEKRIKEGKNLIDIEKIEIDEKLVGELFQILCPILKKYEAFFSRSYVPF</sequence>
<reference evidence="1 2" key="1">
    <citation type="journal article" date="2015" name="Microbiome">
        <title>Genomic resolution of linkages in carbon, nitrogen, and sulfur cycling among widespread estuary sediment bacteria.</title>
        <authorList>
            <person name="Baker B.J."/>
            <person name="Lazar C.S."/>
            <person name="Teske A.P."/>
            <person name="Dick G.J."/>
        </authorList>
    </citation>
    <scope>NUCLEOTIDE SEQUENCE [LARGE SCALE GENOMIC DNA]</scope>
    <source>
        <strain evidence="1">DG_54_3</strain>
    </source>
</reference>
<evidence type="ECO:0000313" key="2">
    <source>
        <dbReference type="Proteomes" id="UP000051861"/>
    </source>
</evidence>
<protein>
    <submittedName>
        <fullName evidence="1">Uncharacterized protein</fullName>
    </submittedName>
</protein>
<dbReference type="AlphaFoldDB" id="A0A0S7XKS3"/>
<organism evidence="1 2">
    <name type="scientific">candidate division WOR-1 bacterium DG_54_3</name>
    <dbReference type="NCBI Taxonomy" id="1703775"/>
    <lineage>
        <taxon>Bacteria</taxon>
        <taxon>Bacillati</taxon>
        <taxon>Saganbacteria</taxon>
    </lineage>
</organism>
<name>A0A0S7XKS3_UNCSA</name>
<accession>A0A0S7XKS3</accession>
<dbReference type="Proteomes" id="UP000051861">
    <property type="component" value="Unassembled WGS sequence"/>
</dbReference>
<gene>
    <name evidence="1" type="ORF">AMJ44_14760</name>
</gene>
<proteinExistence type="predicted"/>
<dbReference type="EMBL" id="LIZX01000246">
    <property type="protein sequence ID" value="KPJ63090.1"/>
    <property type="molecule type" value="Genomic_DNA"/>
</dbReference>
<evidence type="ECO:0000313" key="1">
    <source>
        <dbReference type="EMBL" id="KPJ63090.1"/>
    </source>
</evidence>
<comment type="caution">
    <text evidence="1">The sequence shown here is derived from an EMBL/GenBank/DDBJ whole genome shotgun (WGS) entry which is preliminary data.</text>
</comment>